<dbReference type="AlphaFoldDB" id="A0A4Y2G9V1"/>
<protein>
    <submittedName>
        <fullName evidence="1">Uncharacterized protein</fullName>
    </submittedName>
</protein>
<dbReference type="EMBL" id="BGPR01001305">
    <property type="protein sequence ID" value="GBM50602.1"/>
    <property type="molecule type" value="Genomic_DNA"/>
</dbReference>
<evidence type="ECO:0000313" key="1">
    <source>
        <dbReference type="EMBL" id="GBM50602.1"/>
    </source>
</evidence>
<accession>A0A4Y2G9V1</accession>
<evidence type="ECO:0000313" key="2">
    <source>
        <dbReference type="Proteomes" id="UP000499080"/>
    </source>
</evidence>
<organism evidence="1 2">
    <name type="scientific">Araneus ventricosus</name>
    <name type="common">Orbweaver spider</name>
    <name type="synonym">Epeira ventricosa</name>
    <dbReference type="NCBI Taxonomy" id="182803"/>
    <lineage>
        <taxon>Eukaryota</taxon>
        <taxon>Metazoa</taxon>
        <taxon>Ecdysozoa</taxon>
        <taxon>Arthropoda</taxon>
        <taxon>Chelicerata</taxon>
        <taxon>Arachnida</taxon>
        <taxon>Araneae</taxon>
        <taxon>Araneomorphae</taxon>
        <taxon>Entelegynae</taxon>
        <taxon>Araneoidea</taxon>
        <taxon>Araneidae</taxon>
        <taxon>Araneus</taxon>
    </lineage>
</organism>
<name>A0A4Y2G9V1_ARAVE</name>
<gene>
    <name evidence="1" type="ORF">AVEN_70239_1</name>
</gene>
<proteinExistence type="predicted"/>
<keyword evidence="2" id="KW-1185">Reference proteome</keyword>
<dbReference type="Proteomes" id="UP000499080">
    <property type="component" value="Unassembled WGS sequence"/>
</dbReference>
<sequence length="253" mass="28714">MSIDQKFLTEMGTSAGDSFFCVPKMRFTRGEFSQATCTKLLFSNPEDSSTYFVPKRCFTQGECSQASDTKLISFKPVDGSALKLENPSFPQNQTLYAGNVQTSDVAESFNDAFFNKEFGDRLDVGITMPLPQEESRQVSDSAFQSSKLVEEIAWRFENLPFLQKHFPFITYARIVPISEAKMDSWATFDKELLRQTRFTKETIVNDLSSCARNPDELFRKEASLNEQVIGILPSGQSENLSKDDSFNNWTNRN</sequence>
<comment type="caution">
    <text evidence="1">The sequence shown here is derived from an EMBL/GenBank/DDBJ whole genome shotgun (WGS) entry which is preliminary data.</text>
</comment>
<reference evidence="1 2" key="1">
    <citation type="journal article" date="2019" name="Sci. Rep.">
        <title>Orb-weaving spider Araneus ventricosus genome elucidates the spidroin gene catalogue.</title>
        <authorList>
            <person name="Kono N."/>
            <person name="Nakamura H."/>
            <person name="Ohtoshi R."/>
            <person name="Moran D.A.P."/>
            <person name="Shinohara A."/>
            <person name="Yoshida Y."/>
            <person name="Fujiwara M."/>
            <person name="Mori M."/>
            <person name="Tomita M."/>
            <person name="Arakawa K."/>
        </authorList>
    </citation>
    <scope>NUCLEOTIDE SEQUENCE [LARGE SCALE GENOMIC DNA]</scope>
</reference>